<name>A0A497EYK3_9CREN</name>
<reference evidence="3 4" key="1">
    <citation type="submission" date="2018-06" db="EMBL/GenBank/DDBJ databases">
        <title>Extensive metabolic versatility and redundancy in microbially diverse, dynamic hydrothermal sediments.</title>
        <authorList>
            <person name="Dombrowski N."/>
            <person name="Teske A."/>
            <person name="Baker B.J."/>
        </authorList>
    </citation>
    <scope>NUCLEOTIDE SEQUENCE [LARGE SCALE GENOMIC DNA]</scope>
    <source>
        <strain evidence="3">B29_G17</strain>
    </source>
</reference>
<sequence length="84" mass="9412">MVEDKIQQAIALLQRIVEDTSVPRNIRRAASEAIKALQTTKYTPGVRASNAIGILEEISQDPNMPTHTRVQLWNITSILETIKD</sequence>
<organism evidence="3 4">
    <name type="scientific">Thermoproteota archaeon</name>
    <dbReference type="NCBI Taxonomy" id="2056631"/>
    <lineage>
        <taxon>Archaea</taxon>
        <taxon>Thermoproteota</taxon>
    </lineage>
</organism>
<protein>
    <recommendedName>
        <fullName evidence="2">UPF0147 protein DRJ20_00405</fullName>
    </recommendedName>
</protein>
<comment type="similarity">
    <text evidence="1 2">Belongs to the UPF0147 family.</text>
</comment>
<gene>
    <name evidence="3" type="ORF">DRJ20_00405</name>
</gene>
<dbReference type="HAMAP" id="MF_00342">
    <property type="entry name" value="UPF0147"/>
    <property type="match status" value="1"/>
</dbReference>
<accession>A0A497EYK3</accession>
<dbReference type="AlphaFoldDB" id="A0A497EYK3"/>
<dbReference type="InterPro" id="IPR023130">
    <property type="entry name" value="Ta0600-like_sf"/>
</dbReference>
<evidence type="ECO:0000313" key="4">
    <source>
        <dbReference type="Proteomes" id="UP000268446"/>
    </source>
</evidence>
<dbReference type="Pfam" id="PF03685">
    <property type="entry name" value="UPF0147"/>
    <property type="match status" value="1"/>
</dbReference>
<comment type="caution">
    <text evidence="3">The sequence shown here is derived from an EMBL/GenBank/DDBJ whole genome shotgun (WGS) entry which is preliminary data.</text>
</comment>
<proteinExistence type="inferred from homology"/>
<dbReference type="NCBIfam" id="NF003319">
    <property type="entry name" value="PRK04330.1"/>
    <property type="match status" value="1"/>
</dbReference>
<evidence type="ECO:0000256" key="1">
    <source>
        <dbReference type="ARBA" id="ARBA00005958"/>
    </source>
</evidence>
<dbReference type="InterPro" id="IPR005354">
    <property type="entry name" value="UPF0147"/>
</dbReference>
<dbReference type="Proteomes" id="UP000268446">
    <property type="component" value="Unassembled WGS sequence"/>
</dbReference>
<dbReference type="Gene3D" id="1.20.1440.50">
    <property type="entry name" value="Ta0600-like"/>
    <property type="match status" value="1"/>
</dbReference>
<dbReference type="SUPFAM" id="SSF158436">
    <property type="entry name" value="Ta0600-like"/>
    <property type="match status" value="1"/>
</dbReference>
<evidence type="ECO:0000313" key="3">
    <source>
        <dbReference type="EMBL" id="RLE52267.1"/>
    </source>
</evidence>
<dbReference type="EMBL" id="QMQZ01000005">
    <property type="protein sequence ID" value="RLE52267.1"/>
    <property type="molecule type" value="Genomic_DNA"/>
</dbReference>
<evidence type="ECO:0000256" key="2">
    <source>
        <dbReference type="HAMAP-Rule" id="MF_00342"/>
    </source>
</evidence>